<keyword evidence="1" id="KW-1133">Transmembrane helix</keyword>
<feature type="transmembrane region" description="Helical" evidence="1">
    <location>
        <begin position="87"/>
        <end position="105"/>
    </location>
</feature>
<reference evidence="2 3" key="1">
    <citation type="submission" date="2016-10" db="EMBL/GenBank/DDBJ databases">
        <authorList>
            <person name="de Groot N.N."/>
        </authorList>
    </citation>
    <scope>NUCLEOTIDE SEQUENCE [LARGE SCALE GENOMIC DNA]</scope>
    <source>
        <strain evidence="2 3">DSM 18684</strain>
    </source>
</reference>
<feature type="transmembrane region" description="Helical" evidence="1">
    <location>
        <begin position="138"/>
        <end position="156"/>
    </location>
</feature>
<dbReference type="OrthoDB" id="9806699at2"/>
<name>A0A1I2YJZ5_9SPHI</name>
<proteinExistence type="predicted"/>
<feature type="transmembrane region" description="Helical" evidence="1">
    <location>
        <begin position="12"/>
        <end position="28"/>
    </location>
</feature>
<keyword evidence="1" id="KW-0812">Transmembrane</keyword>
<organism evidence="2 3">
    <name type="scientific">Pedobacter insulae</name>
    <dbReference type="NCBI Taxonomy" id="414048"/>
    <lineage>
        <taxon>Bacteria</taxon>
        <taxon>Pseudomonadati</taxon>
        <taxon>Bacteroidota</taxon>
        <taxon>Sphingobacteriia</taxon>
        <taxon>Sphingobacteriales</taxon>
        <taxon>Sphingobacteriaceae</taxon>
        <taxon>Pedobacter</taxon>
    </lineage>
</organism>
<protein>
    <submittedName>
        <fullName evidence="2">Uncharacterized protein</fullName>
    </submittedName>
</protein>
<dbReference type="EMBL" id="FOPP01000007">
    <property type="protein sequence ID" value="SFH25948.1"/>
    <property type="molecule type" value="Genomic_DNA"/>
</dbReference>
<evidence type="ECO:0000313" key="3">
    <source>
        <dbReference type="Proteomes" id="UP000199666"/>
    </source>
</evidence>
<evidence type="ECO:0000256" key="1">
    <source>
        <dbReference type="SAM" id="Phobius"/>
    </source>
</evidence>
<keyword evidence="3" id="KW-1185">Reference proteome</keyword>
<dbReference type="AlphaFoldDB" id="A0A1I2YJZ5"/>
<dbReference type="STRING" id="414048.SAMN04489864_107153"/>
<feature type="transmembrane region" description="Helical" evidence="1">
    <location>
        <begin position="112"/>
        <end position="132"/>
    </location>
</feature>
<feature type="transmembrane region" description="Helical" evidence="1">
    <location>
        <begin position="34"/>
        <end position="52"/>
    </location>
</feature>
<dbReference type="InterPro" id="IPR046487">
    <property type="entry name" value="DUF6580"/>
</dbReference>
<keyword evidence="1" id="KW-0472">Membrane</keyword>
<gene>
    <name evidence="2" type="ORF">SAMN04489864_107153</name>
</gene>
<evidence type="ECO:0000313" key="2">
    <source>
        <dbReference type="EMBL" id="SFH25948.1"/>
    </source>
</evidence>
<dbReference type="Proteomes" id="UP000199666">
    <property type="component" value="Unassembled WGS sequence"/>
</dbReference>
<sequence>MKNQVNYRTPILLLFMLLIVGLRVLAPLSADFKFIANFSGIGAVALFGGAYFKHKINAFLLPVLMLFISDLGLVLTMGIDYGFYSGWYYTYIAFILMVLVGHLMIKKINVQRVLAASLVGVFIHWVVSDFGVWLGSTIYAQNIAGFWACLVAAIPFEKTFLYSTLGYSALMFGAFESLKAKYPELSKNNVVHS</sequence>
<dbReference type="RefSeq" id="WP_090994880.1">
    <property type="nucleotide sequence ID" value="NZ_FOPP01000007.1"/>
</dbReference>
<accession>A0A1I2YJZ5</accession>
<dbReference type="Pfam" id="PF20221">
    <property type="entry name" value="DUF6580"/>
    <property type="match status" value="1"/>
</dbReference>
<feature type="transmembrane region" description="Helical" evidence="1">
    <location>
        <begin position="59"/>
        <end position="81"/>
    </location>
</feature>